<dbReference type="InterPro" id="IPR048147">
    <property type="entry name" value="CBO0543-like"/>
</dbReference>
<feature type="transmembrane region" description="Helical" evidence="1">
    <location>
        <begin position="66"/>
        <end position="88"/>
    </location>
</feature>
<comment type="caution">
    <text evidence="2">The sequence shown here is derived from an EMBL/GenBank/DDBJ whole genome shotgun (WGS) entry which is preliminary data.</text>
</comment>
<feature type="transmembrane region" description="Helical" evidence="1">
    <location>
        <begin position="158"/>
        <end position="182"/>
    </location>
</feature>
<evidence type="ECO:0000313" key="3">
    <source>
        <dbReference type="Proteomes" id="UP001145050"/>
    </source>
</evidence>
<gene>
    <name evidence="2" type="ORF">NC797_06780</name>
</gene>
<dbReference type="AlphaFoldDB" id="A0A9X4ALG1"/>
<dbReference type="Proteomes" id="UP001145050">
    <property type="component" value="Unassembled WGS sequence"/>
</dbReference>
<protein>
    <submittedName>
        <fullName evidence="2">Uncharacterized protein</fullName>
    </submittedName>
</protein>
<organism evidence="2 3">
    <name type="scientific">Terrihalobacillus insolitus</name>
    <dbReference type="NCBI Taxonomy" id="2950438"/>
    <lineage>
        <taxon>Bacteria</taxon>
        <taxon>Bacillati</taxon>
        <taxon>Bacillota</taxon>
        <taxon>Bacilli</taxon>
        <taxon>Bacillales</taxon>
        <taxon>Bacillaceae</taxon>
        <taxon>Terrihalobacillus</taxon>
    </lineage>
</organism>
<keyword evidence="1" id="KW-1133">Transmembrane helix</keyword>
<sequence length="192" mass="22911">MSEEQRKLFEEVNMLQERLTQDQMEYWQVYSNIDTWQFWIVLFMLLLPLVVLYYTIDRRRMFHLGFYGFNVHAWFAYTDIVGVQNGWWNYPYQILAVLPSSFSLDASLVPVSFMLIYQWTLNHNKNFHLYSILLAIIYSFAIKPFLTSIGLFELGDGVSYFHLLIGYLGIYLFAWVITKIFLKMNKANVESM</sequence>
<keyword evidence="1" id="KW-0472">Membrane</keyword>
<evidence type="ECO:0000313" key="2">
    <source>
        <dbReference type="EMBL" id="MDC3424211.1"/>
    </source>
</evidence>
<evidence type="ECO:0000256" key="1">
    <source>
        <dbReference type="SAM" id="Phobius"/>
    </source>
</evidence>
<dbReference type="NCBIfam" id="NF041644">
    <property type="entry name" value="CBO0543_fam"/>
    <property type="match status" value="1"/>
</dbReference>
<feature type="transmembrane region" description="Helical" evidence="1">
    <location>
        <begin position="129"/>
        <end position="152"/>
    </location>
</feature>
<name>A0A9X4ALG1_9BACI</name>
<proteinExistence type="predicted"/>
<keyword evidence="3" id="KW-1185">Reference proteome</keyword>
<reference evidence="2" key="1">
    <citation type="submission" date="2022-06" db="EMBL/GenBank/DDBJ databases">
        <title>Aquibacillus sp. a new bacterium isolated from soil saline samples.</title>
        <authorList>
            <person name="Galisteo C."/>
            <person name="De La Haba R."/>
            <person name="Sanchez-Porro C."/>
            <person name="Ventosa A."/>
        </authorList>
    </citation>
    <scope>NUCLEOTIDE SEQUENCE</scope>
    <source>
        <strain evidence="2">3ASR75-11</strain>
    </source>
</reference>
<feature type="transmembrane region" description="Helical" evidence="1">
    <location>
        <begin position="36"/>
        <end position="54"/>
    </location>
</feature>
<dbReference type="RefSeq" id="WP_272436008.1">
    <property type="nucleotide sequence ID" value="NZ_JAMQKB010000004.1"/>
</dbReference>
<feature type="transmembrane region" description="Helical" evidence="1">
    <location>
        <begin position="94"/>
        <end position="117"/>
    </location>
</feature>
<accession>A0A9X4ALG1</accession>
<keyword evidence="1" id="KW-0812">Transmembrane</keyword>
<dbReference type="EMBL" id="JAMQKB010000004">
    <property type="protein sequence ID" value="MDC3424211.1"/>
    <property type="molecule type" value="Genomic_DNA"/>
</dbReference>